<name>A0AAF3F9U3_9BILA</name>
<proteinExistence type="predicted"/>
<keyword evidence="1" id="KW-1185">Reference proteome</keyword>
<protein>
    <submittedName>
        <fullName evidence="2">Uncharacterized protein</fullName>
    </submittedName>
</protein>
<dbReference type="AlphaFoldDB" id="A0AAF3F9U3"/>
<evidence type="ECO:0000313" key="1">
    <source>
        <dbReference type="Proteomes" id="UP000887575"/>
    </source>
</evidence>
<sequence>MIIHQTQILSELFRVLLSEIGVLVEQHFAYSGRKSTTSAPCFASFFDVNHSSCVTPSSTLSFLTYMITNSEKQNL</sequence>
<accession>A0AAF3F9U3</accession>
<reference evidence="2" key="1">
    <citation type="submission" date="2024-02" db="UniProtKB">
        <authorList>
            <consortium name="WormBaseParasite"/>
        </authorList>
    </citation>
    <scope>IDENTIFICATION</scope>
</reference>
<dbReference type="Proteomes" id="UP000887575">
    <property type="component" value="Unassembled WGS sequence"/>
</dbReference>
<organism evidence="1 2">
    <name type="scientific">Mesorhabditis belari</name>
    <dbReference type="NCBI Taxonomy" id="2138241"/>
    <lineage>
        <taxon>Eukaryota</taxon>
        <taxon>Metazoa</taxon>
        <taxon>Ecdysozoa</taxon>
        <taxon>Nematoda</taxon>
        <taxon>Chromadorea</taxon>
        <taxon>Rhabditida</taxon>
        <taxon>Rhabditina</taxon>
        <taxon>Rhabditomorpha</taxon>
        <taxon>Rhabditoidea</taxon>
        <taxon>Rhabditidae</taxon>
        <taxon>Mesorhabditinae</taxon>
        <taxon>Mesorhabditis</taxon>
    </lineage>
</organism>
<dbReference type="WBParaSite" id="MBELARI_LOCUS3626">
    <property type="protein sequence ID" value="MBELARI_LOCUS3626"/>
    <property type="gene ID" value="MBELARI_LOCUS3626"/>
</dbReference>
<evidence type="ECO:0000313" key="2">
    <source>
        <dbReference type="WBParaSite" id="MBELARI_LOCUS3626"/>
    </source>
</evidence>